<feature type="domain" description="FAD-binding FR-type" evidence="20">
    <location>
        <begin position="679"/>
        <end position="908"/>
    </location>
</feature>
<dbReference type="GO" id="GO:0005506">
    <property type="term" value="F:iron ion binding"/>
    <property type="evidence" value="ECO:0007669"/>
    <property type="project" value="UniProtKB-UniRule"/>
</dbReference>
<dbReference type="Gene3D" id="3.40.50.360">
    <property type="match status" value="1"/>
</dbReference>
<dbReference type="GO" id="GO:0070330">
    <property type="term" value="F:aromatase activity"/>
    <property type="evidence" value="ECO:0007669"/>
    <property type="project" value="UniProtKB-UniRule"/>
</dbReference>
<keyword evidence="7 16" id="KW-0479">Metal-binding</keyword>
<evidence type="ECO:0000256" key="9">
    <source>
        <dbReference type="ARBA" id="ARBA00022857"/>
    </source>
</evidence>
<keyword evidence="5 16" id="KW-0285">Flavoprotein</keyword>
<dbReference type="InterPro" id="IPR001433">
    <property type="entry name" value="OxRdtase_FAD/NAD-bd"/>
</dbReference>
<organism evidence="21 22">
    <name type="scientific">Didymella glomerata</name>
    <dbReference type="NCBI Taxonomy" id="749621"/>
    <lineage>
        <taxon>Eukaryota</taxon>
        <taxon>Fungi</taxon>
        <taxon>Dikarya</taxon>
        <taxon>Ascomycota</taxon>
        <taxon>Pezizomycotina</taxon>
        <taxon>Dothideomycetes</taxon>
        <taxon>Pleosporomycetidae</taxon>
        <taxon>Pleosporales</taxon>
        <taxon>Pleosporineae</taxon>
        <taxon>Didymellaceae</taxon>
        <taxon>Didymella</taxon>
    </lineage>
</organism>
<dbReference type="Gene3D" id="1.10.630.10">
    <property type="entry name" value="Cytochrome P450"/>
    <property type="match status" value="1"/>
</dbReference>
<evidence type="ECO:0000256" key="6">
    <source>
        <dbReference type="ARBA" id="ARBA00022643"/>
    </source>
</evidence>
<dbReference type="EC" id="1.6.2.4" evidence="16"/>
<evidence type="ECO:0000256" key="3">
    <source>
        <dbReference type="ARBA" id="ARBA00022448"/>
    </source>
</evidence>
<comment type="caution">
    <text evidence="21">The sequence shown here is derived from an EMBL/GenBank/DDBJ whole genome shotgun (WGS) entry which is preliminary data.</text>
</comment>
<dbReference type="PRINTS" id="PR00371">
    <property type="entry name" value="FPNCR"/>
</dbReference>
<dbReference type="InterPro" id="IPR036396">
    <property type="entry name" value="Cyt_P450_sf"/>
</dbReference>
<evidence type="ECO:0000256" key="16">
    <source>
        <dbReference type="PIRNR" id="PIRNR000209"/>
    </source>
</evidence>
<dbReference type="SUPFAM" id="SSF63380">
    <property type="entry name" value="Riboflavin synthase domain-like"/>
    <property type="match status" value="1"/>
</dbReference>
<comment type="catalytic activity">
    <reaction evidence="15 16">
        <text>2 oxidized [cytochrome P450] + NADPH = 2 reduced [cytochrome P450] + NADP(+) + H(+)</text>
        <dbReference type="Rhea" id="RHEA:24040"/>
        <dbReference type="Rhea" id="RHEA-COMP:14627"/>
        <dbReference type="Rhea" id="RHEA-COMP:14628"/>
        <dbReference type="ChEBI" id="CHEBI:15378"/>
        <dbReference type="ChEBI" id="CHEBI:55376"/>
        <dbReference type="ChEBI" id="CHEBI:57783"/>
        <dbReference type="ChEBI" id="CHEBI:58349"/>
        <dbReference type="ChEBI" id="CHEBI:60344"/>
        <dbReference type="EC" id="1.6.2.4"/>
    </reaction>
</comment>
<evidence type="ECO:0000313" key="21">
    <source>
        <dbReference type="EMBL" id="KAJ4341843.1"/>
    </source>
</evidence>
<reference evidence="21" key="1">
    <citation type="submission" date="2022-10" db="EMBL/GenBank/DDBJ databases">
        <title>Tapping the CABI collections for fungal endophytes: first genome assemblies for Collariella, Neodidymelliopsis, Ascochyta clinopodiicola, Didymella pomorum, Didymosphaeria variabile, Neocosmospora piperis and Neocucurbitaria cava.</title>
        <authorList>
            <person name="Hill R."/>
        </authorList>
    </citation>
    <scope>NUCLEOTIDE SEQUENCE</scope>
    <source>
        <strain evidence="21">IMI 360193</strain>
    </source>
</reference>
<dbReference type="InterPro" id="IPR017938">
    <property type="entry name" value="Riboflavin_synthase-like_b-brl"/>
</dbReference>
<dbReference type="InterPro" id="IPR017972">
    <property type="entry name" value="Cyt_P450_CS"/>
</dbReference>
<dbReference type="GO" id="GO:0050660">
    <property type="term" value="F:flavin adenine dinucleotide binding"/>
    <property type="evidence" value="ECO:0007669"/>
    <property type="project" value="TreeGrafter"/>
</dbReference>
<dbReference type="InterPro" id="IPR039261">
    <property type="entry name" value="FNR_nucleotide-bd"/>
</dbReference>
<dbReference type="Pfam" id="PF00067">
    <property type="entry name" value="p450"/>
    <property type="match status" value="1"/>
</dbReference>
<evidence type="ECO:0000256" key="4">
    <source>
        <dbReference type="ARBA" id="ARBA00022617"/>
    </source>
</evidence>
<dbReference type="Pfam" id="PF00258">
    <property type="entry name" value="Flavodoxin_1"/>
    <property type="match status" value="1"/>
</dbReference>
<keyword evidence="6 16" id="KW-0288">FMN</keyword>
<evidence type="ECO:0000256" key="10">
    <source>
        <dbReference type="ARBA" id="ARBA00022982"/>
    </source>
</evidence>
<dbReference type="Pfam" id="PF00667">
    <property type="entry name" value="FAD_binding_1"/>
    <property type="match status" value="1"/>
</dbReference>
<evidence type="ECO:0000256" key="11">
    <source>
        <dbReference type="ARBA" id="ARBA00023002"/>
    </source>
</evidence>
<proteinExistence type="inferred from homology"/>
<dbReference type="PROSITE" id="PS51384">
    <property type="entry name" value="FAD_FR"/>
    <property type="match status" value="1"/>
</dbReference>
<dbReference type="OrthoDB" id="1470350at2759"/>
<evidence type="ECO:0000256" key="15">
    <source>
        <dbReference type="ARBA" id="ARBA00049342"/>
    </source>
</evidence>
<gene>
    <name evidence="21" type="ORF">N0V87_001508</name>
</gene>
<feature type="coiled-coil region" evidence="18">
    <location>
        <begin position="1092"/>
        <end position="1119"/>
    </location>
</feature>
<dbReference type="PANTHER" id="PTHR19384:SF127">
    <property type="entry name" value="BIFUNCTIONAL CYTOCHROME P450_NADPH--P450 REDUCTASE"/>
    <property type="match status" value="1"/>
</dbReference>
<evidence type="ECO:0000256" key="13">
    <source>
        <dbReference type="ARBA" id="ARBA00023033"/>
    </source>
</evidence>
<dbReference type="PANTHER" id="PTHR19384">
    <property type="entry name" value="NITRIC OXIDE SYNTHASE-RELATED"/>
    <property type="match status" value="1"/>
</dbReference>
<dbReference type="EMBL" id="JAPEUV010000009">
    <property type="protein sequence ID" value="KAJ4341843.1"/>
    <property type="molecule type" value="Genomic_DNA"/>
</dbReference>
<feature type="domain" description="Flavodoxin-like" evidence="19">
    <location>
        <begin position="501"/>
        <end position="642"/>
    </location>
</feature>
<keyword evidence="10 16" id="KW-0249">Electron transport</keyword>
<dbReference type="Gene3D" id="3.40.50.80">
    <property type="entry name" value="Nucleotide-binding domain of ferredoxin-NADP reductase (FNR) module"/>
    <property type="match status" value="1"/>
</dbReference>
<dbReference type="Gene3D" id="2.40.30.10">
    <property type="entry name" value="Translation factors"/>
    <property type="match status" value="1"/>
</dbReference>
<dbReference type="SUPFAM" id="SSF52343">
    <property type="entry name" value="Ferredoxin reductase-like, C-terminal NADP-linked domain"/>
    <property type="match status" value="1"/>
</dbReference>
<evidence type="ECO:0000256" key="2">
    <source>
        <dbReference type="ARBA" id="ARBA00010018"/>
    </source>
</evidence>
<dbReference type="InterPro" id="IPR023173">
    <property type="entry name" value="NADPH_Cyt_P450_Rdtase_alpha"/>
</dbReference>
<dbReference type="InterPro" id="IPR001709">
    <property type="entry name" value="Flavoprot_Pyr_Nucl_cyt_Rdtase"/>
</dbReference>
<comment type="similarity">
    <text evidence="2 16">In the N-terminal section; belongs to the cytochrome P450 family.</text>
</comment>
<dbReference type="CDD" id="cd06206">
    <property type="entry name" value="bifunctional_CYPOR"/>
    <property type="match status" value="1"/>
</dbReference>
<dbReference type="SUPFAM" id="SSF52218">
    <property type="entry name" value="Flavoproteins"/>
    <property type="match status" value="1"/>
</dbReference>
<dbReference type="PROSITE" id="PS50902">
    <property type="entry name" value="FLAVODOXIN_LIKE"/>
    <property type="match status" value="1"/>
</dbReference>
<keyword evidence="9 16" id="KW-0521">NADP</keyword>
<dbReference type="InterPro" id="IPR001128">
    <property type="entry name" value="Cyt_P450"/>
</dbReference>
<keyword evidence="4 16" id="KW-0349">Heme</keyword>
<keyword evidence="11 16" id="KW-0560">Oxidoreductase</keyword>
<comment type="catalytic activity">
    <reaction evidence="14 16">
        <text>an organic molecule + reduced [NADPH--hemoprotein reductase] + O2 = an alcohol + oxidized [NADPH--hemoprotein reductase] + H2O + H(+)</text>
        <dbReference type="Rhea" id="RHEA:17149"/>
        <dbReference type="Rhea" id="RHEA-COMP:11964"/>
        <dbReference type="Rhea" id="RHEA-COMP:11965"/>
        <dbReference type="ChEBI" id="CHEBI:15377"/>
        <dbReference type="ChEBI" id="CHEBI:15378"/>
        <dbReference type="ChEBI" id="CHEBI:15379"/>
        <dbReference type="ChEBI" id="CHEBI:30879"/>
        <dbReference type="ChEBI" id="CHEBI:57618"/>
        <dbReference type="ChEBI" id="CHEBI:58210"/>
        <dbReference type="ChEBI" id="CHEBI:142491"/>
        <dbReference type="EC" id="1.14.14.1"/>
    </reaction>
</comment>
<evidence type="ECO:0000256" key="1">
    <source>
        <dbReference type="ARBA" id="ARBA00001971"/>
    </source>
</evidence>
<evidence type="ECO:0000313" key="22">
    <source>
        <dbReference type="Proteomes" id="UP001140562"/>
    </source>
</evidence>
<dbReference type="InterPro" id="IPR029039">
    <property type="entry name" value="Flavoprotein-like_sf"/>
</dbReference>
<evidence type="ECO:0000256" key="12">
    <source>
        <dbReference type="ARBA" id="ARBA00023004"/>
    </source>
</evidence>
<keyword evidence="13 16" id="KW-0503">Monooxygenase</keyword>
<dbReference type="InterPro" id="IPR023206">
    <property type="entry name" value="Bifunctional_P450_P450_red"/>
</dbReference>
<evidence type="ECO:0000259" key="19">
    <source>
        <dbReference type="PROSITE" id="PS50902"/>
    </source>
</evidence>
<dbReference type="FunFam" id="2.40.30.10:FF:000198">
    <property type="entry name" value="Bifunctional cytochrome P450/NADPH--P450 reductase"/>
    <property type="match status" value="1"/>
</dbReference>
<evidence type="ECO:0000256" key="7">
    <source>
        <dbReference type="ARBA" id="ARBA00022723"/>
    </source>
</evidence>
<protein>
    <recommendedName>
        <fullName evidence="16">Bifunctional cytochrome P450/NADPH--P450 reductase</fullName>
    </recommendedName>
    <domain>
        <recommendedName>
            <fullName evidence="16">Cytochrome P450</fullName>
            <ecNumber evidence="16">1.14.14.1</ecNumber>
        </recommendedName>
    </domain>
    <domain>
        <recommendedName>
            <fullName evidence="16">NADPH--cytochrome P450 reductase</fullName>
            <ecNumber evidence="16">1.6.2.4</ecNumber>
        </recommendedName>
    </domain>
</protein>
<dbReference type="SUPFAM" id="SSF48264">
    <property type="entry name" value="Cytochrome P450"/>
    <property type="match status" value="1"/>
</dbReference>
<dbReference type="PIRSF" id="PIRSF000209">
    <property type="entry name" value="Bifunctional_P450_P450R"/>
    <property type="match status" value="1"/>
</dbReference>
<comment type="cofactor">
    <cofactor evidence="16">
        <name>FAD</name>
        <dbReference type="ChEBI" id="CHEBI:57692"/>
    </cofactor>
    <cofactor evidence="16">
        <name>FMN</name>
        <dbReference type="ChEBI" id="CHEBI:58210"/>
    </cofactor>
</comment>
<sequence length="1146" mass="127292">MSSETATIPGPPGLPFVGNISDIDAENPILSLCNLTDTYGPIWKFNLAGNERIVVGSQELMDEICNEERFSKIIAAALEQVRNGVHDGLFTARGPQEENWGIAHRVLLPQLGPLAIRNMFPEMHDIASQLVMKWARHGPNHQIKVTDDFTRLTLDTIALCAMDYRFNSYYSESMHPMIQAMADFLKVSGDRARRDVVTQMFYRAEGQKYQDDIELLRKTSFDVINTRKQNPTDKKDLLNGMLKGVDPKTGKTMSDDSVVDNMITFLIAGHETTSGLLSFTWYYLLKNAAAYEAAQQEVDTVIGKNPITVDHLTKLPYLNAVLRESLRLSPTAPSIGITAKEDTLIGGKYPVKANTPLIALFPKIHRDPAVYGEDAEKFRPERMLDEEFNRREKEFPNSWKPFGNGMRGCIGRPFAWQEALLVMAILLQNFNFSMDDPSYQLQIKQTLTIKPKDFYMRAHLRSGVSATALERALASATLNDPPPANGAPQIRKEQLAKGKPMSIYYGSNSGTCEALANRLASDAANHGFRADVVDTLDTAKDNLPTDRPVAIVTASYEGQPADNATHFVQWVGTLKEGELKDVSYAVFGCGHRDWAKTFHKVPKYLNLELEKAGATRLVDMGSADAAQGDIFTEFETWEDQVFWPAVREKYGSAEADGEGSLESTLDVEISTPRSSTLRQDVREARVEDVQILSGSGVSEKRHIEISLPSDMTYSAGDYLAILPLNPQENIQRAMRHFGLSWDSMLTLSSAGPTTLPVDQPISALDVFGAYVELAQPASKRNVHALADATRDEATQKELTHLAEDAFGEEITAKRVSVLDLLERFPSVQLPLGVFLKMQPPMRVRQYSISSSPLWNPNNVTLTYAVVDQPALSGQGRFVGVATNYLSNLAAGDKLHVSVRSSHQAFHLPKDSKNVPVIMIAAGTGLAPFRGFIQERAAQLAAGRELAPALLFYGCHGPDSDLLYADLLKRWEQLGAVSLRYAFSRASDQSEGCKYVQDRLYQDRQEIVDLFEAGAKLFVCGSRDVGDGAQETLIKIAKETKMKKEGREVDDQKAREWFEGLRNERFATDTATYESFHLPPVTYSPAIQMTLIVSSDKDRIAELEARLAQAQSILAEKTTNSRTRRSTLAASIQQVREKDADIIELKE</sequence>
<keyword evidence="22" id="KW-1185">Reference proteome</keyword>
<dbReference type="InterPro" id="IPR001094">
    <property type="entry name" value="Flavdoxin-like"/>
</dbReference>
<keyword evidence="8 16" id="KW-0274">FAD</keyword>
<dbReference type="FunFam" id="1.20.990.10:FF:000011">
    <property type="entry name" value="Bifunctional cytochrome P450/NADPH--P450 reductase"/>
    <property type="match status" value="1"/>
</dbReference>
<dbReference type="InterPro" id="IPR008254">
    <property type="entry name" value="Flavodoxin/NO_synth"/>
</dbReference>
<dbReference type="GO" id="GO:0003958">
    <property type="term" value="F:NADPH-hemoprotein reductase activity"/>
    <property type="evidence" value="ECO:0007669"/>
    <property type="project" value="UniProtKB-UniRule"/>
</dbReference>
<dbReference type="InterPro" id="IPR017927">
    <property type="entry name" value="FAD-bd_FR_type"/>
</dbReference>
<keyword evidence="12 16" id="KW-0408">Iron</keyword>
<comment type="cofactor">
    <cofactor evidence="1 16 17">
        <name>heme</name>
        <dbReference type="ChEBI" id="CHEBI:30413"/>
    </cofactor>
</comment>
<name>A0A9W9C392_9PLEO</name>
<evidence type="ECO:0000256" key="17">
    <source>
        <dbReference type="PIRSR" id="PIRSR000209-1"/>
    </source>
</evidence>
<dbReference type="InterPro" id="IPR003097">
    <property type="entry name" value="CysJ-like_FAD-binding"/>
</dbReference>
<dbReference type="FunFam" id="1.10.630.10:FF:000040">
    <property type="entry name" value="Bifunctional cytochrome P450/NADPH--P450 reductase"/>
    <property type="match status" value="1"/>
</dbReference>
<keyword evidence="3 16" id="KW-0813">Transport</keyword>
<accession>A0A9W9C392</accession>
<dbReference type="GO" id="GO:0005829">
    <property type="term" value="C:cytosol"/>
    <property type="evidence" value="ECO:0007669"/>
    <property type="project" value="TreeGrafter"/>
</dbReference>
<dbReference type="GO" id="GO:0010181">
    <property type="term" value="F:FMN binding"/>
    <property type="evidence" value="ECO:0007669"/>
    <property type="project" value="UniProtKB-UniRule"/>
</dbReference>
<feature type="binding site" description="axial binding residue" evidence="17">
    <location>
        <position position="409"/>
    </location>
    <ligand>
        <name>heme</name>
        <dbReference type="ChEBI" id="CHEBI:30413"/>
    </ligand>
    <ligandPart>
        <name>Fe</name>
        <dbReference type="ChEBI" id="CHEBI:18248"/>
    </ligandPart>
</feature>
<evidence type="ECO:0000259" key="20">
    <source>
        <dbReference type="PROSITE" id="PS51384"/>
    </source>
</evidence>
<dbReference type="Pfam" id="PF00175">
    <property type="entry name" value="NAD_binding_1"/>
    <property type="match status" value="1"/>
</dbReference>
<dbReference type="GO" id="GO:0020037">
    <property type="term" value="F:heme binding"/>
    <property type="evidence" value="ECO:0007669"/>
    <property type="project" value="UniProtKB-UniRule"/>
</dbReference>
<evidence type="ECO:0000256" key="18">
    <source>
        <dbReference type="SAM" id="Coils"/>
    </source>
</evidence>
<keyword evidence="18" id="KW-0175">Coiled coil</keyword>
<dbReference type="AlphaFoldDB" id="A0A9W9C392"/>
<evidence type="ECO:0000256" key="8">
    <source>
        <dbReference type="ARBA" id="ARBA00022827"/>
    </source>
</evidence>
<dbReference type="PROSITE" id="PS00086">
    <property type="entry name" value="CYTOCHROME_P450"/>
    <property type="match status" value="1"/>
</dbReference>
<dbReference type="Proteomes" id="UP001140562">
    <property type="component" value="Unassembled WGS sequence"/>
</dbReference>
<dbReference type="CDD" id="cd11068">
    <property type="entry name" value="CYP120A1"/>
    <property type="match status" value="1"/>
</dbReference>
<dbReference type="PRINTS" id="PR00369">
    <property type="entry name" value="FLAVODOXIN"/>
</dbReference>
<dbReference type="FunFam" id="3.40.50.360:FF:000032">
    <property type="entry name" value="Bifunctional cytochrome P450/NADPH--P450 reductase"/>
    <property type="match status" value="1"/>
</dbReference>
<dbReference type="EC" id="1.14.14.1" evidence="16"/>
<dbReference type="Gene3D" id="1.20.990.10">
    <property type="entry name" value="NADPH-cytochrome p450 Reductase, Chain A, domain 3"/>
    <property type="match status" value="1"/>
</dbReference>
<evidence type="ECO:0000256" key="5">
    <source>
        <dbReference type="ARBA" id="ARBA00022630"/>
    </source>
</evidence>
<evidence type="ECO:0000256" key="14">
    <source>
        <dbReference type="ARBA" id="ARBA00047827"/>
    </source>
</evidence>